<gene>
    <name evidence="1" type="ORF">RRG08_011087</name>
</gene>
<comment type="caution">
    <text evidence="1">The sequence shown here is derived from an EMBL/GenBank/DDBJ whole genome shotgun (WGS) entry which is preliminary data.</text>
</comment>
<evidence type="ECO:0000313" key="1">
    <source>
        <dbReference type="EMBL" id="KAK3765000.1"/>
    </source>
</evidence>
<organism evidence="1 2">
    <name type="scientific">Elysia crispata</name>
    <name type="common">lettuce slug</name>
    <dbReference type="NCBI Taxonomy" id="231223"/>
    <lineage>
        <taxon>Eukaryota</taxon>
        <taxon>Metazoa</taxon>
        <taxon>Spiralia</taxon>
        <taxon>Lophotrochozoa</taxon>
        <taxon>Mollusca</taxon>
        <taxon>Gastropoda</taxon>
        <taxon>Heterobranchia</taxon>
        <taxon>Euthyneura</taxon>
        <taxon>Panpulmonata</taxon>
        <taxon>Sacoglossa</taxon>
        <taxon>Placobranchoidea</taxon>
        <taxon>Plakobranchidae</taxon>
        <taxon>Elysia</taxon>
    </lineage>
</organism>
<accession>A0AAE1DCK3</accession>
<name>A0AAE1DCK3_9GAST</name>
<protein>
    <submittedName>
        <fullName evidence="1">Uncharacterized protein</fullName>
    </submittedName>
</protein>
<reference evidence="1" key="1">
    <citation type="journal article" date="2023" name="G3 (Bethesda)">
        <title>A reference genome for the long-term kleptoplast-retaining sea slug Elysia crispata morphotype clarki.</title>
        <authorList>
            <person name="Eastman K.E."/>
            <person name="Pendleton A.L."/>
            <person name="Shaikh M.A."/>
            <person name="Suttiyut T."/>
            <person name="Ogas R."/>
            <person name="Tomko P."/>
            <person name="Gavelis G."/>
            <person name="Widhalm J.R."/>
            <person name="Wisecaver J.H."/>
        </authorList>
    </citation>
    <scope>NUCLEOTIDE SEQUENCE</scope>
    <source>
        <strain evidence="1">ECLA1</strain>
    </source>
</reference>
<dbReference type="EMBL" id="JAWDGP010004362">
    <property type="protein sequence ID" value="KAK3765000.1"/>
    <property type="molecule type" value="Genomic_DNA"/>
</dbReference>
<evidence type="ECO:0000313" key="2">
    <source>
        <dbReference type="Proteomes" id="UP001283361"/>
    </source>
</evidence>
<sequence length="192" mass="21480">MSGELIKTSSGHGKKEEAAKQLRVYTRKRVPGTVNANHIYSQFEKSIVLASSMIHPYRVAPTVLYGLKYGRLPCPRAVAVTVQKSEAYELNKDEVDVILRNKTTYLSELYKRTELDLAADQCGQESRKGCSSDDSIRINIIIVKRVRPKEFVFAGAKGKAMMMEMGNVNSISTPDEWTGQFGQPDRVNIALH</sequence>
<dbReference type="Proteomes" id="UP001283361">
    <property type="component" value="Unassembled WGS sequence"/>
</dbReference>
<proteinExistence type="predicted"/>
<keyword evidence="2" id="KW-1185">Reference proteome</keyword>
<dbReference type="AlphaFoldDB" id="A0AAE1DCK3"/>